<proteinExistence type="predicted"/>
<feature type="region of interest" description="Disordered" evidence="1">
    <location>
        <begin position="293"/>
        <end position="318"/>
    </location>
</feature>
<organism evidence="2">
    <name type="scientific">Trepomonas sp. PC1</name>
    <dbReference type="NCBI Taxonomy" id="1076344"/>
    <lineage>
        <taxon>Eukaryota</taxon>
        <taxon>Metamonada</taxon>
        <taxon>Diplomonadida</taxon>
        <taxon>Hexamitidae</taxon>
        <taxon>Hexamitinae</taxon>
        <taxon>Trepomonas</taxon>
    </lineage>
</organism>
<sequence length="318" mass="37657">QIVLNMRNPEREEKIWKPLQNLLPDQFKQLNFQQILEQQTAQIARPISDLHDVEIQFFVWTMANSGETDEQQLVFFLSNVFSSQNYSKQKIQQIVQKVLRKISILRVSIEERYQEQTENFIDYVQEENYEDLKIFTKSAMLQPNIMESFQKSKQPENDIDISKQQIEEPAHNFADFKPTTTKITLSEHFSQSIIQLLENANIVRQFMQFYDQEQNKVSLHLDQLTQVLKLVAQKLDQMRDDMLIPLNRIAYTLEKMEKNQVQDMQTSKQIEEQKLQQIMQMSVPKSDEVLWSRGRKTADTPQMQLRDLSAVENKPNVK</sequence>
<dbReference type="AlphaFoldDB" id="A0A146JW38"/>
<dbReference type="EMBL" id="GDID01007844">
    <property type="protein sequence ID" value="JAP88762.1"/>
    <property type="molecule type" value="Transcribed_RNA"/>
</dbReference>
<gene>
    <name evidence="2" type="ORF">TPC1_31743</name>
</gene>
<feature type="non-terminal residue" evidence="2">
    <location>
        <position position="1"/>
    </location>
</feature>
<name>A0A146JW38_9EUKA</name>
<accession>A0A146JW38</accession>
<evidence type="ECO:0000313" key="2">
    <source>
        <dbReference type="EMBL" id="JAP88762.1"/>
    </source>
</evidence>
<protein>
    <submittedName>
        <fullName evidence="2">Uncharacterized protein</fullName>
    </submittedName>
</protein>
<reference evidence="2" key="1">
    <citation type="submission" date="2015-07" db="EMBL/GenBank/DDBJ databases">
        <title>Adaptation to a free-living lifestyle via gene acquisitions in the diplomonad Trepomonas sp. PC1.</title>
        <authorList>
            <person name="Xu F."/>
            <person name="Jerlstrom-Hultqvist J."/>
            <person name="Kolisko M."/>
            <person name="Simpson A.G.B."/>
            <person name="Roger A.J."/>
            <person name="Svard S.G."/>
            <person name="Andersson J.O."/>
        </authorList>
    </citation>
    <scope>NUCLEOTIDE SEQUENCE</scope>
    <source>
        <strain evidence="2">PC1</strain>
    </source>
</reference>
<evidence type="ECO:0000256" key="1">
    <source>
        <dbReference type="SAM" id="MobiDB-lite"/>
    </source>
</evidence>